<organism evidence="3 4">
    <name type="scientific">Roseateles violae</name>
    <dbReference type="NCBI Taxonomy" id="3058042"/>
    <lineage>
        <taxon>Bacteria</taxon>
        <taxon>Pseudomonadati</taxon>
        <taxon>Pseudomonadota</taxon>
        <taxon>Betaproteobacteria</taxon>
        <taxon>Burkholderiales</taxon>
        <taxon>Sphaerotilaceae</taxon>
        <taxon>Roseateles</taxon>
    </lineage>
</organism>
<sequence length="514" mass="58000">MEPKSRPDPLRRGLLLTSLAAGMAPLFVRHARGAEVEPRFALGVASGCPRPDTLVLWTRLVGAALPDQVEVRWELAEDERFERIAARGVERAVAADAHSVHAEPARLAPERWYWYRFTALGQRSAVGRTRSAPAPGAAAPRLRFAIASCQRWDHGLYTAWGDMARQDLDLVLFLGDYIYEYATPANSDRPRRHQGGHCRTLDDYRRRYAQYKSDAQLQAMHAAAPWIVTWDDHEIDNDWAANVSQELEPQFELRRAAATQAYWEHMPFPKAARPQGFRIRLNERYDWGRLARIITVDDRQFRSQQVCPKPGRAGSNTVALADCPDFLDPQRSLLGGQQEQWLAQSWDASRAWNLLGQQTLMATLNWEARPERSPRFWTDGWDGYPAARTRLLRELAERRVPNAVVLGGDVHANYVADLKLDFADPDAAVLATEFCGTSISSEGLAQSRLDAALPHNPHLRYGRADQRGYMRFELREQRLEAELRSVRAIWDPASPVDVAARFAVEAGRAGAQPA</sequence>
<keyword evidence="4" id="KW-1185">Reference proteome</keyword>
<proteinExistence type="predicted"/>
<evidence type="ECO:0000259" key="2">
    <source>
        <dbReference type="Pfam" id="PF16655"/>
    </source>
</evidence>
<dbReference type="Gene3D" id="3.60.21.70">
    <property type="entry name" value="PhoD-like phosphatase"/>
    <property type="match status" value="1"/>
</dbReference>
<evidence type="ECO:0000313" key="3">
    <source>
        <dbReference type="EMBL" id="MDN3919641.1"/>
    </source>
</evidence>
<feature type="domain" description="Phospholipase D N-terminal" evidence="2">
    <location>
        <begin position="42"/>
        <end position="130"/>
    </location>
</feature>
<dbReference type="CDD" id="cd07389">
    <property type="entry name" value="MPP_PhoD"/>
    <property type="match status" value="1"/>
</dbReference>
<dbReference type="Pfam" id="PF09423">
    <property type="entry name" value="PhoD"/>
    <property type="match status" value="1"/>
</dbReference>
<dbReference type="InterPro" id="IPR032093">
    <property type="entry name" value="PhoD_N"/>
</dbReference>
<gene>
    <name evidence="3" type="ORF">QWJ38_05015</name>
</gene>
<dbReference type="EMBL" id="JAUHHC010000001">
    <property type="protein sequence ID" value="MDN3919641.1"/>
    <property type="molecule type" value="Genomic_DNA"/>
</dbReference>
<protein>
    <submittedName>
        <fullName evidence="3">Alkaline phosphatase D family protein</fullName>
    </submittedName>
</protein>
<dbReference type="SUPFAM" id="SSF56300">
    <property type="entry name" value="Metallo-dependent phosphatases"/>
    <property type="match status" value="1"/>
</dbReference>
<dbReference type="InterPro" id="IPR052900">
    <property type="entry name" value="Phospholipid_Metab_Enz"/>
</dbReference>
<dbReference type="InterPro" id="IPR029052">
    <property type="entry name" value="Metallo-depent_PP-like"/>
</dbReference>
<accession>A0ABT8DNR8</accession>
<dbReference type="RefSeq" id="WP_290357938.1">
    <property type="nucleotide sequence ID" value="NZ_JAUHHC010000001.1"/>
</dbReference>
<reference evidence="3 4" key="1">
    <citation type="submission" date="2023-06" db="EMBL/GenBank/DDBJ databases">
        <title>Pelomonas sp. PFR6 16S ribosomal RNA gene Genome sequencing and assembly.</title>
        <authorList>
            <person name="Woo H."/>
        </authorList>
    </citation>
    <scope>NUCLEOTIDE SEQUENCE [LARGE SCALE GENOMIC DNA]</scope>
    <source>
        <strain evidence="3 4">PFR6</strain>
    </source>
</reference>
<feature type="domain" description="PhoD-like phosphatase metallophosphatase" evidence="1">
    <location>
        <begin position="144"/>
        <end position="483"/>
    </location>
</feature>
<dbReference type="InterPro" id="IPR018946">
    <property type="entry name" value="PhoD-like_MPP"/>
</dbReference>
<dbReference type="Gene3D" id="2.60.40.380">
    <property type="entry name" value="Purple acid phosphatase-like, N-terminal"/>
    <property type="match status" value="1"/>
</dbReference>
<evidence type="ECO:0000259" key="1">
    <source>
        <dbReference type="Pfam" id="PF09423"/>
    </source>
</evidence>
<name>A0ABT8DNR8_9BURK</name>
<dbReference type="InterPro" id="IPR038607">
    <property type="entry name" value="PhoD-like_sf"/>
</dbReference>
<dbReference type="PANTHER" id="PTHR43606:SF2">
    <property type="entry name" value="ALKALINE PHOSPHATASE FAMILY PROTEIN (AFU_ORTHOLOGUE AFUA_5G03860)"/>
    <property type="match status" value="1"/>
</dbReference>
<dbReference type="Proteomes" id="UP001228044">
    <property type="component" value="Unassembled WGS sequence"/>
</dbReference>
<comment type="caution">
    <text evidence="3">The sequence shown here is derived from an EMBL/GenBank/DDBJ whole genome shotgun (WGS) entry which is preliminary data.</text>
</comment>
<dbReference type="Pfam" id="PF16655">
    <property type="entry name" value="PhoD_N"/>
    <property type="match status" value="1"/>
</dbReference>
<evidence type="ECO:0000313" key="4">
    <source>
        <dbReference type="Proteomes" id="UP001228044"/>
    </source>
</evidence>
<dbReference type="PANTHER" id="PTHR43606">
    <property type="entry name" value="PHOSPHATASE, PUTATIVE (AFU_ORTHOLOGUE AFUA_6G08710)-RELATED"/>
    <property type="match status" value="1"/>
</dbReference>